<dbReference type="GO" id="GO:0003700">
    <property type="term" value="F:DNA-binding transcription factor activity"/>
    <property type="evidence" value="ECO:0007669"/>
    <property type="project" value="InterPro"/>
</dbReference>
<evidence type="ECO:0000256" key="1">
    <source>
        <dbReference type="ARBA" id="ARBA00009437"/>
    </source>
</evidence>
<evidence type="ECO:0000313" key="6">
    <source>
        <dbReference type="EMBL" id="OUD08558.1"/>
    </source>
</evidence>
<dbReference type="InterPro" id="IPR036390">
    <property type="entry name" value="WH_DNA-bd_sf"/>
</dbReference>
<dbReference type="InterPro" id="IPR005119">
    <property type="entry name" value="LysR_subst-bd"/>
</dbReference>
<dbReference type="AlphaFoldDB" id="A0A251WWQ1"/>
<keyword evidence="3" id="KW-0238">DNA-binding</keyword>
<dbReference type="EMBL" id="MSPP01000005">
    <property type="protein sequence ID" value="OUD08558.1"/>
    <property type="molecule type" value="Genomic_DNA"/>
</dbReference>
<dbReference type="GO" id="GO:0000976">
    <property type="term" value="F:transcription cis-regulatory region binding"/>
    <property type="evidence" value="ECO:0007669"/>
    <property type="project" value="TreeGrafter"/>
</dbReference>
<accession>A0A251WWQ1</accession>
<name>A0A251WWQ1_9RHOB</name>
<keyword evidence="4" id="KW-0804">Transcription</keyword>
<dbReference type="RefSeq" id="WP_086452254.1">
    <property type="nucleotide sequence ID" value="NZ_MSPP01000005.1"/>
</dbReference>
<dbReference type="PANTHER" id="PTHR30126:SF40">
    <property type="entry name" value="HTH-TYPE TRANSCRIPTIONAL REGULATOR GLTR"/>
    <property type="match status" value="1"/>
</dbReference>
<evidence type="ECO:0000256" key="3">
    <source>
        <dbReference type="ARBA" id="ARBA00023125"/>
    </source>
</evidence>
<dbReference type="SUPFAM" id="SSF53850">
    <property type="entry name" value="Periplasmic binding protein-like II"/>
    <property type="match status" value="1"/>
</dbReference>
<evidence type="ECO:0000313" key="7">
    <source>
        <dbReference type="Proteomes" id="UP000194664"/>
    </source>
</evidence>
<dbReference type="PRINTS" id="PR00039">
    <property type="entry name" value="HTHLYSR"/>
</dbReference>
<dbReference type="OrthoDB" id="9798121at2"/>
<evidence type="ECO:0000256" key="2">
    <source>
        <dbReference type="ARBA" id="ARBA00023015"/>
    </source>
</evidence>
<protein>
    <submittedName>
        <fullName evidence="6">LysR family transcriptional regulator</fullName>
    </submittedName>
</protein>
<reference evidence="6 7" key="1">
    <citation type="submission" date="2016-12" db="EMBL/GenBank/DDBJ databases">
        <title>The draft genome sequence of HSLHS2.</title>
        <authorList>
            <person name="Hu D."/>
            <person name="Wang L."/>
            <person name="Shao Z."/>
        </authorList>
    </citation>
    <scope>NUCLEOTIDE SEQUENCE [LARGE SCALE GENOMIC DNA]</scope>
    <source>
        <strain evidence="6">MCCC 1A06712</strain>
    </source>
</reference>
<proteinExistence type="inferred from homology"/>
<dbReference type="SUPFAM" id="SSF46785">
    <property type="entry name" value="Winged helix' DNA-binding domain"/>
    <property type="match status" value="1"/>
</dbReference>
<gene>
    <name evidence="6" type="ORF">BVC71_13760</name>
</gene>
<dbReference type="Gene3D" id="3.40.190.290">
    <property type="match status" value="1"/>
</dbReference>
<sequence length="299" mass="33411">MDNPIDQLDWSYLKSFVAVAETGSLTAAAQRLGQSQPTIGRHIKAAEDMFGAALFKRELRGLSLTEFGLSVLEPAKQMAEQAARLQNIATGLDQGISGTVRITASMVMSHYVLPEIIANIRRSEPHIEIELVPSDATENLLFREADIAIRMYRPKQLDIVAQHIADQEMALYASNELINRYGQPSTMDELSKLPFVGFDKSDTLIKLMRDLGWPIDRHFFGVRCDDQAAHWNLVRSGCGVGGMQTSVGDHDDRVCRITYQPPLPKLPIWIAATDALRRNLRIRRVWDMLVDGLQAAARS</sequence>
<dbReference type="Proteomes" id="UP000194664">
    <property type="component" value="Unassembled WGS sequence"/>
</dbReference>
<evidence type="ECO:0000256" key="4">
    <source>
        <dbReference type="ARBA" id="ARBA00023163"/>
    </source>
</evidence>
<dbReference type="Pfam" id="PF03466">
    <property type="entry name" value="LysR_substrate"/>
    <property type="match status" value="1"/>
</dbReference>
<feature type="domain" description="HTH lysR-type" evidence="5">
    <location>
        <begin position="8"/>
        <end position="65"/>
    </location>
</feature>
<dbReference type="Gene3D" id="1.10.10.10">
    <property type="entry name" value="Winged helix-like DNA-binding domain superfamily/Winged helix DNA-binding domain"/>
    <property type="match status" value="1"/>
</dbReference>
<evidence type="ECO:0000259" key="5">
    <source>
        <dbReference type="PROSITE" id="PS50931"/>
    </source>
</evidence>
<dbReference type="CDD" id="cd05466">
    <property type="entry name" value="PBP2_LTTR_substrate"/>
    <property type="match status" value="1"/>
</dbReference>
<dbReference type="InterPro" id="IPR036388">
    <property type="entry name" value="WH-like_DNA-bd_sf"/>
</dbReference>
<keyword evidence="2" id="KW-0805">Transcription regulation</keyword>
<dbReference type="PANTHER" id="PTHR30126">
    <property type="entry name" value="HTH-TYPE TRANSCRIPTIONAL REGULATOR"/>
    <property type="match status" value="1"/>
</dbReference>
<dbReference type="Pfam" id="PF00126">
    <property type="entry name" value="HTH_1"/>
    <property type="match status" value="1"/>
</dbReference>
<keyword evidence="7" id="KW-1185">Reference proteome</keyword>
<organism evidence="6 7">
    <name type="scientific">Marivivens niveibacter</name>
    <dbReference type="NCBI Taxonomy" id="1930667"/>
    <lineage>
        <taxon>Bacteria</taxon>
        <taxon>Pseudomonadati</taxon>
        <taxon>Pseudomonadota</taxon>
        <taxon>Alphaproteobacteria</taxon>
        <taxon>Rhodobacterales</taxon>
        <taxon>Paracoccaceae</taxon>
        <taxon>Marivivens group</taxon>
        <taxon>Marivivens</taxon>
    </lineage>
</organism>
<comment type="caution">
    <text evidence="6">The sequence shown here is derived from an EMBL/GenBank/DDBJ whole genome shotgun (WGS) entry which is preliminary data.</text>
</comment>
<dbReference type="PROSITE" id="PS50931">
    <property type="entry name" value="HTH_LYSR"/>
    <property type="match status" value="1"/>
</dbReference>
<dbReference type="InterPro" id="IPR000847">
    <property type="entry name" value="LysR_HTH_N"/>
</dbReference>
<comment type="similarity">
    <text evidence="1">Belongs to the LysR transcriptional regulatory family.</text>
</comment>